<evidence type="ECO:0000313" key="4">
    <source>
        <dbReference type="Proteomes" id="UP000011910"/>
    </source>
</evidence>
<dbReference type="STRING" id="1279009.ADICEAN_02165"/>
<keyword evidence="3" id="KW-0378">Hydrolase</keyword>
<dbReference type="SUPFAM" id="SSF52540">
    <property type="entry name" value="P-loop containing nucleoside triphosphate hydrolases"/>
    <property type="match status" value="2"/>
</dbReference>
<keyword evidence="3" id="KW-0347">Helicase</keyword>
<dbReference type="PATRIC" id="fig|1279009.4.peg.2194"/>
<protein>
    <submittedName>
        <fullName evidence="3">Conjugal transfer nickase/helicase TraI</fullName>
    </submittedName>
</protein>
<dbReference type="EMBL" id="AODQ01000049">
    <property type="protein sequence ID" value="EMR02688.1"/>
    <property type="molecule type" value="Genomic_DNA"/>
</dbReference>
<sequence length="249" mass="28312">MRPSDLLLQRFQHRPTEGQLRLFEKLNRFLLEQQEERSTFLLRGYAGTGKTTAVSALVQVLPRFGYRYMLMAPTGRAAKVMSGYAKRQAFTIHKIIYRHQSSEEGSEYRESSLQKNYHKDTVFIIDEASMLSDTPSGGSYGLLKDLLTFVFSQPGNKLLLIGDDAQLPPVHQAASPALDVGYLRQNHRLSVEEVQLTEVVRQEKASGILYNATNLRQELAKDTPEVLLHTTSFDDTFRMTSERLEDGLR</sequence>
<dbReference type="Proteomes" id="UP000011910">
    <property type="component" value="Unassembled WGS sequence"/>
</dbReference>
<dbReference type="GO" id="GO:0003678">
    <property type="term" value="F:DNA helicase activity"/>
    <property type="evidence" value="ECO:0007669"/>
    <property type="project" value="UniProtKB-ARBA"/>
</dbReference>
<dbReference type="AlphaFoldDB" id="M7N1Y0"/>
<accession>M7N1Y0</accession>
<organism evidence="3 4">
    <name type="scientific">Cesiribacter andamanensis AMV16</name>
    <dbReference type="NCBI Taxonomy" id="1279009"/>
    <lineage>
        <taxon>Bacteria</taxon>
        <taxon>Pseudomonadati</taxon>
        <taxon>Bacteroidota</taxon>
        <taxon>Cytophagia</taxon>
        <taxon>Cytophagales</taxon>
        <taxon>Cesiribacteraceae</taxon>
        <taxon>Cesiribacter</taxon>
    </lineage>
</organism>
<dbReference type="CDD" id="cd17933">
    <property type="entry name" value="DEXSc_RecD-like"/>
    <property type="match status" value="1"/>
</dbReference>
<reference evidence="3 4" key="1">
    <citation type="journal article" date="2013" name="Genome Announc.">
        <title>Draft Genome Sequence of Cesiribacter andamanensis Strain AMV16T, Isolated from a Soil Sample from a Mud Volcano in the Andaman Islands, India.</title>
        <authorList>
            <person name="Shivaji S."/>
            <person name="Ara S."/>
            <person name="Begum Z."/>
            <person name="Srinivas T.N."/>
            <person name="Singh A."/>
            <person name="Kumar Pinnaka A."/>
        </authorList>
    </citation>
    <scope>NUCLEOTIDE SEQUENCE [LARGE SCALE GENOMIC DNA]</scope>
    <source>
        <strain evidence="3 4">AMV16</strain>
    </source>
</reference>
<name>M7N1Y0_9BACT</name>
<evidence type="ECO:0000313" key="3">
    <source>
        <dbReference type="EMBL" id="EMR02688.1"/>
    </source>
</evidence>
<proteinExistence type="predicted"/>
<dbReference type="PANTHER" id="PTHR43788">
    <property type="entry name" value="DNA2/NAM7 HELICASE FAMILY MEMBER"/>
    <property type="match status" value="1"/>
</dbReference>
<dbReference type="PANTHER" id="PTHR43788:SF6">
    <property type="entry name" value="DNA HELICASE B"/>
    <property type="match status" value="1"/>
</dbReference>
<keyword evidence="2" id="KW-0067">ATP-binding</keyword>
<dbReference type="InterPro" id="IPR050534">
    <property type="entry name" value="Coronavir_polyprotein_1ab"/>
</dbReference>
<evidence type="ECO:0000256" key="2">
    <source>
        <dbReference type="ARBA" id="ARBA00022840"/>
    </source>
</evidence>
<evidence type="ECO:0000256" key="1">
    <source>
        <dbReference type="ARBA" id="ARBA00022741"/>
    </source>
</evidence>
<gene>
    <name evidence="3" type="ORF">ADICEAN_02165</name>
</gene>
<dbReference type="Pfam" id="PF13604">
    <property type="entry name" value="AAA_30"/>
    <property type="match status" value="1"/>
</dbReference>
<comment type="caution">
    <text evidence="3">The sequence shown here is derived from an EMBL/GenBank/DDBJ whole genome shotgun (WGS) entry which is preliminary data.</text>
</comment>
<keyword evidence="1" id="KW-0547">Nucleotide-binding</keyword>
<keyword evidence="4" id="KW-1185">Reference proteome</keyword>
<dbReference type="GO" id="GO:0005524">
    <property type="term" value="F:ATP binding"/>
    <property type="evidence" value="ECO:0007669"/>
    <property type="project" value="UniProtKB-KW"/>
</dbReference>
<dbReference type="Gene3D" id="3.40.50.300">
    <property type="entry name" value="P-loop containing nucleotide triphosphate hydrolases"/>
    <property type="match status" value="1"/>
</dbReference>
<dbReference type="eggNOG" id="COG0507">
    <property type="taxonomic scope" value="Bacteria"/>
</dbReference>
<dbReference type="InterPro" id="IPR027417">
    <property type="entry name" value="P-loop_NTPase"/>
</dbReference>